<dbReference type="Proteomes" id="UP000296079">
    <property type="component" value="Chromosome 1"/>
</dbReference>
<reference evidence="3 5" key="1">
    <citation type="journal article" date="2006" name="Nat. Biotechnol.">
        <title>Genome sequence of the bioplastic-producing 'Knallgas' bacterium Ralstonia eutropha H16.</title>
        <authorList>
            <person name="Pohlmann A."/>
            <person name="Fricke W.F."/>
            <person name="Reinecke F."/>
            <person name="Kusian B."/>
            <person name="Liesegang H."/>
            <person name="Cramm R."/>
            <person name="Eitinger T."/>
            <person name="Ewering C."/>
            <person name="Potter M."/>
            <person name="Schwartz E."/>
            <person name="Strittmatter A."/>
            <person name="Voss I."/>
            <person name="Gottschalk G."/>
            <person name="Steinbuechel A."/>
            <person name="Friedrich B."/>
            <person name="Bowien B."/>
        </authorList>
    </citation>
    <scope>NUCLEOTIDE SEQUENCE [LARGE SCALE GENOMIC DNA]</scope>
    <source>
        <strain evidence="5">ATCC 17699 / DSM 428 / KCTC 22496 / NCIMB 10442 / H16 / Stanier 337</strain>
        <strain evidence="3">H16</strain>
    </source>
</reference>
<dbReference type="EMBL" id="AM260479">
    <property type="protein sequence ID" value="CAJ92124.1"/>
    <property type="molecule type" value="Genomic_DNA"/>
</dbReference>
<evidence type="ECO:0000313" key="4">
    <source>
        <dbReference type="EMBL" id="QCC00037.1"/>
    </source>
</evidence>
<dbReference type="InterPro" id="IPR017592">
    <property type="entry name" value="Pilus_assmbl_Flp-typ_CpaB"/>
</dbReference>
<proteinExistence type="predicted"/>
<feature type="domain" description="SAF" evidence="2">
    <location>
        <begin position="57"/>
        <end position="121"/>
    </location>
</feature>
<dbReference type="eggNOG" id="COG3745">
    <property type="taxonomic scope" value="Bacteria"/>
</dbReference>
<accession>Q0KCZ7</accession>
<dbReference type="AlphaFoldDB" id="Q0KCZ7"/>
<evidence type="ECO:0000313" key="6">
    <source>
        <dbReference type="Proteomes" id="UP000296079"/>
    </source>
</evidence>
<dbReference type="HOGENOM" id="CLU_063464_0_0_4"/>
<dbReference type="Pfam" id="PF08666">
    <property type="entry name" value="SAF"/>
    <property type="match status" value="1"/>
</dbReference>
<organism evidence="3 5">
    <name type="scientific">Cupriavidus necator (strain ATCC 17699 / DSM 428 / KCTC 22496 / NCIMB 10442 / H16 / Stanier 337)</name>
    <name type="common">Ralstonia eutropha</name>
    <dbReference type="NCBI Taxonomy" id="381666"/>
    <lineage>
        <taxon>Bacteria</taxon>
        <taxon>Pseudomonadati</taxon>
        <taxon>Pseudomonadota</taxon>
        <taxon>Betaproteobacteria</taxon>
        <taxon>Burkholderiales</taxon>
        <taxon>Burkholderiaceae</taxon>
        <taxon>Cupriavidus</taxon>
    </lineage>
</organism>
<dbReference type="NCBIfam" id="TIGR03177">
    <property type="entry name" value="pilus_cpaB"/>
    <property type="match status" value="1"/>
</dbReference>
<gene>
    <name evidence="3" type="primary">cpaB3</name>
    <name evidence="4" type="synonym">cpaB</name>
    <name evidence="3" type="ordered locus">H16_A0981</name>
    <name evidence="4" type="ORF">E6A55_04970</name>
</gene>
<feature type="transmembrane region" description="Helical" evidence="1">
    <location>
        <begin position="12"/>
        <end position="36"/>
    </location>
</feature>
<reference evidence="4 6" key="2">
    <citation type="submission" date="2019-04" db="EMBL/GenBank/DDBJ databases">
        <title>Long-read de novo sequencing of Cupriavidus necator H16.</title>
        <authorList>
            <person name="Little G.T."/>
            <person name="Ehsaan M."/>
            <person name="Arenas-Lopez C."/>
            <person name="Jawed K."/>
            <person name="Winzer K."/>
            <person name="Kovacs K."/>
            <person name="Malys N."/>
            <person name="Minton N.P."/>
        </authorList>
    </citation>
    <scope>NUCLEOTIDE SEQUENCE [LARGE SCALE GENOMIC DNA]</scope>
    <source>
        <strain evidence="4 6">H16</strain>
    </source>
</reference>
<dbReference type="Pfam" id="PF16976">
    <property type="entry name" value="RcpC"/>
    <property type="match status" value="1"/>
</dbReference>
<keyword evidence="5" id="KW-1185">Reference proteome</keyword>
<dbReference type="EMBL" id="CP039287">
    <property type="protein sequence ID" value="QCC00037.1"/>
    <property type="molecule type" value="Genomic_DNA"/>
</dbReference>
<dbReference type="CDD" id="cd11614">
    <property type="entry name" value="SAF_CpaB_FlgA_like"/>
    <property type="match status" value="1"/>
</dbReference>
<dbReference type="STRING" id="381666.H16_A0981"/>
<dbReference type="InterPro" id="IPR013974">
    <property type="entry name" value="SAF"/>
</dbReference>
<name>Q0KCZ7_CUPNH</name>
<dbReference type="InterPro" id="IPR031571">
    <property type="entry name" value="RcpC_dom"/>
</dbReference>
<evidence type="ECO:0000256" key="1">
    <source>
        <dbReference type="SAM" id="Phobius"/>
    </source>
</evidence>
<evidence type="ECO:0000313" key="3">
    <source>
        <dbReference type="EMBL" id="CAJ92124.1"/>
    </source>
</evidence>
<keyword evidence="1" id="KW-1133">Transmembrane helix</keyword>
<dbReference type="OrthoDB" id="2037472at2"/>
<keyword evidence="1" id="KW-0812">Transmembrane</keyword>
<dbReference type="Proteomes" id="UP000008210">
    <property type="component" value="Chromosome 1"/>
</dbReference>
<dbReference type="SMART" id="SM00858">
    <property type="entry name" value="SAF"/>
    <property type="match status" value="1"/>
</dbReference>
<dbReference type="RefSeq" id="WP_011614823.1">
    <property type="nucleotide sequence ID" value="NC_008313.1"/>
</dbReference>
<dbReference type="KEGG" id="reh:H16_A0981"/>
<dbReference type="PATRIC" id="fig|381666.6.peg.1359"/>
<sequence length="343" mass="35948">MLKKIKIHSIIGNPWVVLVIAVLVAGLLTLWIYHFLSGREAALKEQLAAQLNEGRRVAVMVPVRNAAPGTVIDGNGFAAREIPADLVYEDMILASSFDKVANLRLVRQVRQGQPVRRADVEALQSRDFSDLLKPGKRAFTIEVDMVNSTAKMLKPGNHVDLFLISSTSPTAAGTDKQTARLLMSDMLVLATGQDVRPRDYGEAMAAQAAEGAEGVDTNPDYDSLTLMVSPEQAARLALAQKVGSLRAVLRNAADKTATPQIAVSEHALFAGGDEAAIEYIVGGRSAGANMISKLPTAQDIGNAISSALANGGSMGGSAGGIAQAQQGAVANAANAMAGRPASR</sequence>
<evidence type="ECO:0000313" key="5">
    <source>
        <dbReference type="Proteomes" id="UP000008210"/>
    </source>
</evidence>
<evidence type="ECO:0000259" key="2">
    <source>
        <dbReference type="SMART" id="SM00858"/>
    </source>
</evidence>
<keyword evidence="1" id="KW-0472">Membrane</keyword>
<protein>
    <submittedName>
        <fullName evidence="3">Flp pilus assembly protein CpaB</fullName>
    </submittedName>
</protein>